<keyword evidence="9" id="KW-0436">Ligase</keyword>
<comment type="catalytic activity">
    <reaction evidence="7">
        <text>L-aspartate + L-glutamine + ATP + H2O = L-asparagine + L-glutamate + AMP + diphosphate + H(+)</text>
        <dbReference type="Rhea" id="RHEA:12228"/>
        <dbReference type="ChEBI" id="CHEBI:15377"/>
        <dbReference type="ChEBI" id="CHEBI:15378"/>
        <dbReference type="ChEBI" id="CHEBI:29985"/>
        <dbReference type="ChEBI" id="CHEBI:29991"/>
        <dbReference type="ChEBI" id="CHEBI:30616"/>
        <dbReference type="ChEBI" id="CHEBI:33019"/>
        <dbReference type="ChEBI" id="CHEBI:58048"/>
        <dbReference type="ChEBI" id="CHEBI:58359"/>
        <dbReference type="ChEBI" id="CHEBI:456215"/>
        <dbReference type="EC" id="6.3.5.4"/>
    </reaction>
</comment>
<keyword evidence="5" id="KW-0067">ATP-binding</keyword>
<dbReference type="PANTHER" id="PTHR43284">
    <property type="entry name" value="ASPARAGINE SYNTHETASE (GLUTAMINE-HYDROLYZING)"/>
    <property type="match status" value="1"/>
</dbReference>
<evidence type="ECO:0000256" key="7">
    <source>
        <dbReference type="ARBA" id="ARBA00048741"/>
    </source>
</evidence>
<dbReference type="InterPro" id="IPR017932">
    <property type="entry name" value="GATase_2_dom"/>
</dbReference>
<reference evidence="10" key="1">
    <citation type="journal article" date="2019" name="Int. J. Syst. Evol. Microbiol.">
        <title>The Global Catalogue of Microorganisms (GCM) 10K type strain sequencing project: providing services to taxonomists for standard genome sequencing and annotation.</title>
        <authorList>
            <consortium name="The Broad Institute Genomics Platform"/>
            <consortium name="The Broad Institute Genome Sequencing Center for Infectious Disease"/>
            <person name="Wu L."/>
            <person name="Ma J."/>
        </authorList>
    </citation>
    <scope>NUCLEOTIDE SEQUENCE [LARGE SCALE GENOMIC DNA]</scope>
    <source>
        <strain evidence="10">CGMCC 1.19062</strain>
    </source>
</reference>
<gene>
    <name evidence="9" type="primary">asnB</name>
    <name evidence="9" type="ORF">ACFSM5_17535</name>
</gene>
<protein>
    <recommendedName>
        <fullName evidence="3">asparagine synthase (glutamine-hydrolyzing)</fullName>
        <ecNumber evidence="3">6.3.5.4</ecNumber>
    </recommendedName>
</protein>
<dbReference type="Gene3D" id="3.40.50.620">
    <property type="entry name" value="HUPs"/>
    <property type="match status" value="1"/>
</dbReference>
<dbReference type="SUPFAM" id="SSF52402">
    <property type="entry name" value="Adenine nucleotide alpha hydrolases-like"/>
    <property type="match status" value="1"/>
</dbReference>
<dbReference type="InterPro" id="IPR033738">
    <property type="entry name" value="AsnB_N"/>
</dbReference>
<dbReference type="NCBIfam" id="TIGR01536">
    <property type="entry name" value="asn_synth_AEB"/>
    <property type="match status" value="1"/>
</dbReference>
<sequence>MCGILALLDRTGPVAEAAALAALAGMAHRGPDGDGSRIDWDGRLFLGHRRLGIFDPGAGGHQPMPDPETGNWLIFNGAIYNYLELRVELEAAGHRFTSHSDTEVLLIAWRHWGSSALQRFNGMWAFVLFDAKDDKLYVSRDRLGVKPLFWADTGKAVVFGSECTALAQAADVPLIPDPVAVHDFLTLGLTDHRSNSFFQGVLCLPPGSIWSVDRAGNISRNRFHDWSTTPAPATPLKDLIVDATALRLRADVPSGLLLSGGLDSTIVAWAAGQGDSGKPDQILTYGYREKGPHDETDRAERTARYLGLSERLARVAVDPTPSRALLDDVIAHQQQPFNTPSIVASFRLYREMRAHNCTVALTGEGADELFAGYTRRYIPLALRDALKRGEFLSAWKLLRSPHGRLLARRLIWEAPTAAIRWIMRKRRPHIRSIAGRFWHDGRHWFAERVSKQRLPLDAALQADPVTDLLPQPLRYADANGMASGVEVRSPFLDWRVVATALALAPTEKVSYQGGKQILRKLFTGDLPPEIISAPKSHGLGMAEQFAVGAIDLSDLFDHPPIIASDFLDLSQLKAEIAVHPNDPTLWWPVCLLLWLRWLERETAR</sequence>
<dbReference type="InterPro" id="IPR051786">
    <property type="entry name" value="ASN_synthetase/amidase"/>
</dbReference>
<evidence type="ECO:0000256" key="1">
    <source>
        <dbReference type="ARBA" id="ARBA00005187"/>
    </source>
</evidence>
<evidence type="ECO:0000256" key="3">
    <source>
        <dbReference type="ARBA" id="ARBA00012737"/>
    </source>
</evidence>
<evidence type="ECO:0000256" key="4">
    <source>
        <dbReference type="ARBA" id="ARBA00022741"/>
    </source>
</evidence>
<comment type="similarity">
    <text evidence="2">Belongs to the asparagine synthetase family.</text>
</comment>
<evidence type="ECO:0000256" key="6">
    <source>
        <dbReference type="ARBA" id="ARBA00022962"/>
    </source>
</evidence>
<dbReference type="Pfam" id="PF13537">
    <property type="entry name" value="GATase_7"/>
    <property type="match status" value="1"/>
</dbReference>
<evidence type="ECO:0000259" key="8">
    <source>
        <dbReference type="PROSITE" id="PS51278"/>
    </source>
</evidence>
<dbReference type="InterPro" id="IPR001962">
    <property type="entry name" value="Asn_synthase"/>
</dbReference>
<proteinExistence type="inferred from homology"/>
<dbReference type="EMBL" id="JBHUIP010000014">
    <property type="protein sequence ID" value="MFD2264711.1"/>
    <property type="molecule type" value="Genomic_DNA"/>
</dbReference>
<dbReference type="Proteomes" id="UP001597295">
    <property type="component" value="Unassembled WGS sequence"/>
</dbReference>
<evidence type="ECO:0000313" key="9">
    <source>
        <dbReference type="EMBL" id="MFD2264711.1"/>
    </source>
</evidence>
<dbReference type="Gene3D" id="3.60.20.10">
    <property type="entry name" value="Glutamine Phosphoribosylpyrophosphate, subunit 1, domain 1"/>
    <property type="match status" value="1"/>
</dbReference>
<dbReference type="PROSITE" id="PS51278">
    <property type="entry name" value="GATASE_TYPE_2"/>
    <property type="match status" value="1"/>
</dbReference>
<name>A0ABW5DZ51_9PROT</name>
<dbReference type="EC" id="6.3.5.4" evidence="3"/>
<evidence type="ECO:0000256" key="2">
    <source>
        <dbReference type="ARBA" id="ARBA00005752"/>
    </source>
</evidence>
<dbReference type="CDD" id="cd00712">
    <property type="entry name" value="AsnB"/>
    <property type="match status" value="1"/>
</dbReference>
<dbReference type="CDD" id="cd01991">
    <property type="entry name" value="Asn_synthase_B_C"/>
    <property type="match status" value="1"/>
</dbReference>
<evidence type="ECO:0000256" key="5">
    <source>
        <dbReference type="ARBA" id="ARBA00022840"/>
    </source>
</evidence>
<organism evidence="9 10">
    <name type="scientific">Lacibacterium aquatile</name>
    <dbReference type="NCBI Taxonomy" id="1168082"/>
    <lineage>
        <taxon>Bacteria</taxon>
        <taxon>Pseudomonadati</taxon>
        <taxon>Pseudomonadota</taxon>
        <taxon>Alphaproteobacteria</taxon>
        <taxon>Rhodospirillales</taxon>
        <taxon>Rhodospirillaceae</taxon>
    </lineage>
</organism>
<dbReference type="InterPro" id="IPR014729">
    <property type="entry name" value="Rossmann-like_a/b/a_fold"/>
</dbReference>
<keyword evidence="6" id="KW-0315">Glutamine amidotransferase</keyword>
<keyword evidence="10" id="KW-1185">Reference proteome</keyword>
<dbReference type="Pfam" id="PF00733">
    <property type="entry name" value="Asn_synthase"/>
    <property type="match status" value="1"/>
</dbReference>
<keyword evidence="4" id="KW-0547">Nucleotide-binding</keyword>
<dbReference type="PANTHER" id="PTHR43284:SF1">
    <property type="entry name" value="ASPARAGINE SYNTHETASE"/>
    <property type="match status" value="1"/>
</dbReference>
<dbReference type="RefSeq" id="WP_379877827.1">
    <property type="nucleotide sequence ID" value="NZ_JBHUIP010000014.1"/>
</dbReference>
<dbReference type="SUPFAM" id="SSF56235">
    <property type="entry name" value="N-terminal nucleophile aminohydrolases (Ntn hydrolases)"/>
    <property type="match status" value="1"/>
</dbReference>
<dbReference type="GO" id="GO:0004066">
    <property type="term" value="F:asparagine synthase (glutamine-hydrolyzing) activity"/>
    <property type="evidence" value="ECO:0007669"/>
    <property type="project" value="UniProtKB-EC"/>
</dbReference>
<feature type="domain" description="Glutamine amidotransferase type-2" evidence="8">
    <location>
        <begin position="2"/>
        <end position="215"/>
    </location>
</feature>
<comment type="pathway">
    <text evidence="1">Amino-acid biosynthesis; L-asparagine biosynthesis; L-asparagine from L-aspartate (L-Gln route): step 1/1.</text>
</comment>
<dbReference type="InterPro" id="IPR006426">
    <property type="entry name" value="Asn_synth_AEB"/>
</dbReference>
<evidence type="ECO:0000313" key="10">
    <source>
        <dbReference type="Proteomes" id="UP001597295"/>
    </source>
</evidence>
<accession>A0ABW5DZ51</accession>
<dbReference type="PIRSF" id="PIRSF001589">
    <property type="entry name" value="Asn_synthetase_glu-h"/>
    <property type="match status" value="1"/>
</dbReference>
<dbReference type="InterPro" id="IPR029055">
    <property type="entry name" value="Ntn_hydrolases_N"/>
</dbReference>
<comment type="caution">
    <text evidence="9">The sequence shown here is derived from an EMBL/GenBank/DDBJ whole genome shotgun (WGS) entry which is preliminary data.</text>
</comment>